<dbReference type="AlphaFoldDB" id="A0A3L6TM46"/>
<keyword evidence="3" id="KW-1185">Reference proteome</keyword>
<evidence type="ECO:0000259" key="1">
    <source>
        <dbReference type="Pfam" id="PF03478"/>
    </source>
</evidence>
<accession>A0A3L6TM46</accession>
<dbReference type="STRING" id="4540.A0A3L6TM46"/>
<dbReference type="Pfam" id="PF03478">
    <property type="entry name" value="Beta-prop_KIB1-4"/>
    <property type="match status" value="1"/>
</dbReference>
<dbReference type="EMBL" id="PQIB02000001">
    <property type="protein sequence ID" value="RLN41323.1"/>
    <property type="molecule type" value="Genomic_DNA"/>
</dbReference>
<evidence type="ECO:0000313" key="3">
    <source>
        <dbReference type="Proteomes" id="UP000275267"/>
    </source>
</evidence>
<sequence>MREIKDWASLEGGLLRDVFLRLPADADAVRFRSVCRGWRVAAGAGVPVPRPWFALQPSGDSPARHAAVLRPAARRRRVRPVRADADADAVTGEWPPASAIRGASRGWLAVDDGKGKRLHLRDPVSRAEVPLPDPDAGYQLFDVFLSDDPLAAPGRWMAFAFFRSDDYTIMGHVLAFCRPGDAEWARIDADDDGQVGQQMQFYRGLEFFRGRAYVLLMNAGRIAVCDVEARRLVVSSVRVPLPPGGEWEWQECLVECGGDLLVVQVWRRLELRLSIYCMGGRIYRDRVWFLSSLTRVVFDASGSGMPVASSVVASTGDYALFVAPQGHAFALPASGFPSVRPSCVYIFATDSTRRVEGMVAIDLKADRPRHDKFVRKLPLAGNWRILSWFCPRSPVLDTTPARRRR</sequence>
<organism evidence="2 3">
    <name type="scientific">Panicum miliaceum</name>
    <name type="common">Proso millet</name>
    <name type="synonym">Broomcorn millet</name>
    <dbReference type="NCBI Taxonomy" id="4540"/>
    <lineage>
        <taxon>Eukaryota</taxon>
        <taxon>Viridiplantae</taxon>
        <taxon>Streptophyta</taxon>
        <taxon>Embryophyta</taxon>
        <taxon>Tracheophyta</taxon>
        <taxon>Spermatophyta</taxon>
        <taxon>Magnoliopsida</taxon>
        <taxon>Liliopsida</taxon>
        <taxon>Poales</taxon>
        <taxon>Poaceae</taxon>
        <taxon>PACMAD clade</taxon>
        <taxon>Panicoideae</taxon>
        <taxon>Panicodae</taxon>
        <taxon>Paniceae</taxon>
        <taxon>Panicinae</taxon>
        <taxon>Panicum</taxon>
        <taxon>Panicum sect. Panicum</taxon>
    </lineage>
</organism>
<proteinExistence type="predicted"/>
<name>A0A3L6TM46_PANMI</name>
<comment type="caution">
    <text evidence="2">The sequence shown here is derived from an EMBL/GenBank/DDBJ whole genome shotgun (WGS) entry which is preliminary data.</text>
</comment>
<dbReference type="Proteomes" id="UP000275267">
    <property type="component" value="Unassembled WGS sequence"/>
</dbReference>
<dbReference type="Gene3D" id="1.20.1280.50">
    <property type="match status" value="1"/>
</dbReference>
<dbReference type="InterPro" id="IPR005174">
    <property type="entry name" value="KIB1-4_b-propeller"/>
</dbReference>
<reference evidence="3" key="1">
    <citation type="journal article" date="2019" name="Nat. Commun.">
        <title>The genome of broomcorn millet.</title>
        <authorList>
            <person name="Zou C."/>
            <person name="Miki D."/>
            <person name="Li D."/>
            <person name="Tang Q."/>
            <person name="Xiao L."/>
            <person name="Rajput S."/>
            <person name="Deng P."/>
            <person name="Jia W."/>
            <person name="Huang R."/>
            <person name="Zhang M."/>
            <person name="Sun Y."/>
            <person name="Hu J."/>
            <person name="Fu X."/>
            <person name="Schnable P.S."/>
            <person name="Li F."/>
            <person name="Zhang H."/>
            <person name="Feng B."/>
            <person name="Zhu X."/>
            <person name="Liu R."/>
            <person name="Schnable J.C."/>
            <person name="Zhu J.-K."/>
            <person name="Zhang H."/>
        </authorList>
    </citation>
    <scope>NUCLEOTIDE SEQUENCE [LARGE SCALE GENOMIC DNA]</scope>
</reference>
<feature type="domain" description="KIB1-4 beta-propeller" evidence="1">
    <location>
        <begin position="97"/>
        <end position="350"/>
    </location>
</feature>
<dbReference type="OrthoDB" id="681238at2759"/>
<evidence type="ECO:0000313" key="2">
    <source>
        <dbReference type="EMBL" id="RLN41323.1"/>
    </source>
</evidence>
<protein>
    <recommendedName>
        <fullName evidence="1">KIB1-4 beta-propeller domain-containing protein</fullName>
    </recommendedName>
</protein>
<gene>
    <name evidence="2" type="ORF">C2845_PM01G37130</name>
</gene>
<dbReference type="PANTHER" id="PTHR36901:SF5">
    <property type="entry name" value="OS10G0520200 PROTEIN"/>
    <property type="match status" value="1"/>
</dbReference>
<dbReference type="PANTHER" id="PTHR36901">
    <property type="entry name" value="F-BOX DOMAIN CONTAINING PROTEIN, EXPRESSED-RELATED"/>
    <property type="match status" value="1"/>
</dbReference>